<feature type="transmembrane region" description="Helical" evidence="1">
    <location>
        <begin position="147"/>
        <end position="165"/>
    </location>
</feature>
<dbReference type="Proteomes" id="UP000182961">
    <property type="component" value="Unassembled WGS sequence"/>
</dbReference>
<gene>
    <name evidence="2" type="ORF">SAMN05444143_101177</name>
</gene>
<sequence>MVVLNQEQIRFIDDYLQGSKVRYVDVRSELTDHIATAVEHKMQDEALDFYEAFKAFMAVNKSQLLQRNNGTFAYLKEGIVSFCPTLWHPITLIFGGMMLFLGWYFDSILSLQEIHYASYFLILCLGLTQRMYFSLVMKKHYLRLEYLNYALMTIYFISAMLNGSFDDFKGNAITLSISITLFFAYSRYAFATIQKFKTNRI</sequence>
<keyword evidence="1" id="KW-1133">Transmembrane helix</keyword>
<keyword evidence="1" id="KW-0472">Membrane</keyword>
<dbReference type="eggNOG" id="ENOG50300G0">
    <property type="taxonomic scope" value="Bacteria"/>
</dbReference>
<evidence type="ECO:0000313" key="3">
    <source>
        <dbReference type="Proteomes" id="UP000182961"/>
    </source>
</evidence>
<protein>
    <submittedName>
        <fullName evidence="2">Uncharacterized protein</fullName>
    </submittedName>
</protein>
<name>A0A1I4R3K3_9FLAO</name>
<dbReference type="RefSeq" id="WP_024980562.1">
    <property type="nucleotide sequence ID" value="NZ_CBCRUM010000001.1"/>
</dbReference>
<reference evidence="3" key="1">
    <citation type="submission" date="2016-10" db="EMBL/GenBank/DDBJ databases">
        <authorList>
            <person name="Varghese N."/>
            <person name="Submissions S."/>
        </authorList>
    </citation>
    <scope>NUCLEOTIDE SEQUENCE [LARGE SCALE GENOMIC DNA]</scope>
    <source>
        <strain evidence="3">DSM 4002</strain>
    </source>
</reference>
<evidence type="ECO:0000313" key="2">
    <source>
        <dbReference type="EMBL" id="SFM46839.1"/>
    </source>
</evidence>
<feature type="transmembrane region" description="Helical" evidence="1">
    <location>
        <begin position="86"/>
        <end position="105"/>
    </location>
</feature>
<dbReference type="EMBL" id="FOUT01000001">
    <property type="protein sequence ID" value="SFM46839.1"/>
    <property type="molecule type" value="Genomic_DNA"/>
</dbReference>
<organism evidence="2 3">
    <name type="scientific">Flavobacterium succinicans</name>
    <dbReference type="NCBI Taxonomy" id="29536"/>
    <lineage>
        <taxon>Bacteria</taxon>
        <taxon>Pseudomonadati</taxon>
        <taxon>Bacteroidota</taxon>
        <taxon>Flavobacteriia</taxon>
        <taxon>Flavobacteriales</taxon>
        <taxon>Flavobacteriaceae</taxon>
        <taxon>Flavobacterium</taxon>
    </lineage>
</organism>
<dbReference type="AlphaFoldDB" id="A0A1I4R3K3"/>
<feature type="transmembrane region" description="Helical" evidence="1">
    <location>
        <begin position="117"/>
        <end position="135"/>
    </location>
</feature>
<accession>A0A1I4R3K3</accession>
<keyword evidence="1" id="KW-0812">Transmembrane</keyword>
<proteinExistence type="predicted"/>
<feature type="transmembrane region" description="Helical" evidence="1">
    <location>
        <begin position="171"/>
        <end position="190"/>
    </location>
</feature>
<evidence type="ECO:0000256" key="1">
    <source>
        <dbReference type="SAM" id="Phobius"/>
    </source>
</evidence>
<keyword evidence="3" id="KW-1185">Reference proteome</keyword>